<feature type="transmembrane region" description="Helical" evidence="13">
    <location>
        <begin position="7"/>
        <end position="27"/>
    </location>
</feature>
<keyword evidence="12 13" id="KW-0472">Membrane</keyword>
<keyword evidence="9" id="KW-0560">Oxidoreductase</keyword>
<evidence type="ECO:0000256" key="12">
    <source>
        <dbReference type="ARBA" id="ARBA00023136"/>
    </source>
</evidence>
<name>H5SEM4_9ZZZZ</name>
<dbReference type="NCBIfam" id="TIGR00351">
    <property type="entry name" value="narI"/>
    <property type="match status" value="1"/>
</dbReference>
<dbReference type="PANTHER" id="PTHR30598:SF3">
    <property type="entry name" value="RESPIRATORY NITRATE REDUCTASE 1 GAMMA CHAIN"/>
    <property type="match status" value="1"/>
</dbReference>
<dbReference type="Gene3D" id="1.20.950.20">
    <property type="entry name" value="Transmembrane di-heme cytochromes, Chain C"/>
    <property type="match status" value="1"/>
</dbReference>
<dbReference type="PANTHER" id="PTHR30598">
    <property type="entry name" value="NITRATE REDUCTASE PRIVATE CHAPERONE, REDOX ENZYME MATURATION PROTEIN REMP FAMILY"/>
    <property type="match status" value="1"/>
</dbReference>
<gene>
    <name evidence="15" type="ORF">HGMM_F17C12C27</name>
</gene>
<keyword evidence="8 13" id="KW-1133">Transmembrane helix</keyword>
<dbReference type="InterPro" id="IPR003816">
    <property type="entry name" value="Nitrate_red_gam"/>
</dbReference>
<dbReference type="GO" id="GO:0008940">
    <property type="term" value="F:nitrate reductase activity"/>
    <property type="evidence" value="ECO:0007669"/>
    <property type="project" value="InterPro"/>
</dbReference>
<evidence type="ECO:0000256" key="13">
    <source>
        <dbReference type="SAM" id="Phobius"/>
    </source>
</evidence>
<dbReference type="EMBL" id="AP011694">
    <property type="protein sequence ID" value="BAL54610.1"/>
    <property type="molecule type" value="Genomic_DNA"/>
</dbReference>
<sequence>MGDYIAFIIFPYFSLFIAISIGIYRYFNDRFSFSSLSSQFLENKQLFWGSIPWHYGIILILISHLLATLFPGLWRRFLGEQMRLFLIEITGMAIASAVAVGILILIIRRIINPRARVVTSLFDWILLFDLLLQVILGLYIASHYRWGGLWYLQTATPWLVSLLTLNPDISAVVQLPLAVKLHFINGFLVILLFPFTRLVHIFTIPIGYLWKPYQLVIWNK</sequence>
<keyword evidence="2" id="KW-0813">Transport</keyword>
<keyword evidence="4" id="KW-0349">Heme</keyword>
<keyword evidence="11" id="KW-0534">Nitrate assimilation</keyword>
<keyword evidence="3" id="KW-1003">Cell membrane</keyword>
<keyword evidence="5 13" id="KW-0812">Transmembrane</keyword>
<comment type="subcellular location">
    <subcellularLocation>
        <location evidence="1">Cell membrane</location>
        <topology evidence="1">Multi-pass membrane protein</topology>
    </subcellularLocation>
</comment>
<evidence type="ECO:0000256" key="3">
    <source>
        <dbReference type="ARBA" id="ARBA00022475"/>
    </source>
</evidence>
<dbReference type="InterPro" id="IPR036197">
    <property type="entry name" value="NarG-like_sf"/>
</dbReference>
<feature type="transmembrane region" description="Helical" evidence="13">
    <location>
        <begin position="186"/>
        <end position="210"/>
    </location>
</feature>
<organism evidence="15">
    <name type="scientific">uncultured prokaryote</name>
    <dbReference type="NCBI Taxonomy" id="198431"/>
    <lineage>
        <taxon>unclassified sequences</taxon>
        <taxon>environmental samples</taxon>
    </lineage>
</organism>
<keyword evidence="6" id="KW-0479">Metal-binding</keyword>
<evidence type="ECO:0000313" key="15">
    <source>
        <dbReference type="EMBL" id="BAL54610.1"/>
    </source>
</evidence>
<dbReference type="AlphaFoldDB" id="H5SEM4"/>
<evidence type="ECO:0000256" key="5">
    <source>
        <dbReference type="ARBA" id="ARBA00022692"/>
    </source>
</evidence>
<evidence type="ECO:0000256" key="10">
    <source>
        <dbReference type="ARBA" id="ARBA00023004"/>
    </source>
</evidence>
<evidence type="ECO:0000256" key="7">
    <source>
        <dbReference type="ARBA" id="ARBA00022982"/>
    </source>
</evidence>
<feature type="transmembrane region" description="Helical" evidence="13">
    <location>
        <begin position="85"/>
        <end position="111"/>
    </location>
</feature>
<dbReference type="GO" id="GO:0009325">
    <property type="term" value="C:nitrate reductase complex"/>
    <property type="evidence" value="ECO:0007669"/>
    <property type="project" value="InterPro"/>
</dbReference>
<dbReference type="GO" id="GO:0019645">
    <property type="term" value="P:anaerobic electron transport chain"/>
    <property type="evidence" value="ECO:0007669"/>
    <property type="project" value="TreeGrafter"/>
</dbReference>
<protein>
    <submittedName>
        <fullName evidence="15">Nitrate reductase 1, gamma subunit</fullName>
    </submittedName>
</protein>
<dbReference type="GO" id="GO:0042128">
    <property type="term" value="P:nitrate assimilation"/>
    <property type="evidence" value="ECO:0007669"/>
    <property type="project" value="UniProtKB-KW"/>
</dbReference>
<feature type="transmembrane region" description="Helical" evidence="13">
    <location>
        <begin position="117"/>
        <end position="141"/>
    </location>
</feature>
<reference evidence="15" key="1">
    <citation type="journal article" date="2005" name="Environ. Microbiol.">
        <title>Genetic and functional properties of uncultivated thermophilic crenarchaeotes from a subsurface gold mine as revealed by analysis of genome fragments.</title>
        <authorList>
            <person name="Nunoura T."/>
            <person name="Hirayama H."/>
            <person name="Takami H."/>
            <person name="Oida H."/>
            <person name="Nishi S."/>
            <person name="Shimamura S."/>
            <person name="Suzuki Y."/>
            <person name="Inagaki F."/>
            <person name="Takai K."/>
            <person name="Nealson K.H."/>
            <person name="Horikoshi K."/>
        </authorList>
    </citation>
    <scope>NUCLEOTIDE SEQUENCE</scope>
</reference>
<feature type="transmembrane region" description="Helical" evidence="13">
    <location>
        <begin position="53"/>
        <end position="73"/>
    </location>
</feature>
<evidence type="ECO:0000256" key="4">
    <source>
        <dbReference type="ARBA" id="ARBA00022617"/>
    </source>
</evidence>
<evidence type="ECO:0000256" key="9">
    <source>
        <dbReference type="ARBA" id="ARBA00023002"/>
    </source>
</evidence>
<accession>H5SEM4</accession>
<dbReference type="Pfam" id="PF02665">
    <property type="entry name" value="Nitrate_red_gam"/>
    <property type="match status" value="1"/>
</dbReference>
<dbReference type="InterPro" id="IPR051936">
    <property type="entry name" value="Heme-iron_electron_transfer"/>
</dbReference>
<keyword evidence="7" id="KW-0249">Electron transport</keyword>
<evidence type="ECO:0000256" key="8">
    <source>
        <dbReference type="ARBA" id="ARBA00022989"/>
    </source>
</evidence>
<evidence type="ECO:0000259" key="14">
    <source>
        <dbReference type="Pfam" id="PF02665"/>
    </source>
</evidence>
<feature type="domain" description="NarG-like" evidence="14">
    <location>
        <begin position="5"/>
        <end position="218"/>
    </location>
</feature>
<dbReference type="GO" id="GO:0020037">
    <property type="term" value="F:heme binding"/>
    <property type="evidence" value="ECO:0007669"/>
    <property type="project" value="TreeGrafter"/>
</dbReference>
<evidence type="ECO:0000256" key="2">
    <source>
        <dbReference type="ARBA" id="ARBA00022448"/>
    </source>
</evidence>
<evidence type="ECO:0000256" key="1">
    <source>
        <dbReference type="ARBA" id="ARBA00004651"/>
    </source>
</evidence>
<dbReference type="SUPFAM" id="SSF103501">
    <property type="entry name" value="Respiratory nitrate reductase 1 gamma chain"/>
    <property type="match status" value="1"/>
</dbReference>
<evidence type="ECO:0000256" key="11">
    <source>
        <dbReference type="ARBA" id="ARBA00023063"/>
    </source>
</evidence>
<dbReference type="GO" id="GO:0005886">
    <property type="term" value="C:plasma membrane"/>
    <property type="evidence" value="ECO:0007669"/>
    <property type="project" value="UniProtKB-SubCell"/>
</dbReference>
<reference evidence="15" key="2">
    <citation type="journal article" date="2012" name="PLoS ONE">
        <title>A Deeply Branching Thermophilic Bacterium with an Ancient Acetyl-CoA Pathway Dominates a Subsurface Ecosystem.</title>
        <authorList>
            <person name="Takami H."/>
            <person name="Noguchi H."/>
            <person name="Takaki Y."/>
            <person name="Uchiyama I."/>
            <person name="Toyoda A."/>
            <person name="Nishi S."/>
            <person name="Chee G.-J."/>
            <person name="Arai W."/>
            <person name="Nunoura T."/>
            <person name="Itoh T."/>
            <person name="Hattori M."/>
            <person name="Takai K."/>
        </authorList>
    </citation>
    <scope>NUCLEOTIDE SEQUENCE</scope>
</reference>
<proteinExistence type="predicted"/>
<dbReference type="InterPro" id="IPR023234">
    <property type="entry name" value="NarG-like_domain"/>
</dbReference>
<evidence type="ECO:0000256" key="6">
    <source>
        <dbReference type="ARBA" id="ARBA00022723"/>
    </source>
</evidence>
<keyword evidence="10" id="KW-0408">Iron</keyword>
<dbReference type="GO" id="GO:0009055">
    <property type="term" value="F:electron transfer activity"/>
    <property type="evidence" value="ECO:0007669"/>
    <property type="project" value="TreeGrafter"/>
</dbReference>
<dbReference type="GO" id="GO:0046872">
    <property type="term" value="F:metal ion binding"/>
    <property type="evidence" value="ECO:0007669"/>
    <property type="project" value="UniProtKB-KW"/>
</dbReference>